<feature type="domain" description="FDX-ACB" evidence="18">
    <location>
        <begin position="707"/>
        <end position="797"/>
    </location>
</feature>
<evidence type="ECO:0000256" key="12">
    <source>
        <dbReference type="ARBA" id="ARBA00022917"/>
    </source>
</evidence>
<dbReference type="SUPFAM" id="SSF56037">
    <property type="entry name" value="PheT/TilS domain"/>
    <property type="match status" value="1"/>
</dbReference>
<dbReference type="Gene3D" id="3.30.56.10">
    <property type="match status" value="2"/>
</dbReference>
<dbReference type="NCBIfam" id="TIGR00472">
    <property type="entry name" value="pheT_bact"/>
    <property type="match status" value="1"/>
</dbReference>
<comment type="catalytic activity">
    <reaction evidence="14 15">
        <text>tRNA(Phe) + L-phenylalanine + ATP = L-phenylalanyl-tRNA(Phe) + AMP + diphosphate + H(+)</text>
        <dbReference type="Rhea" id="RHEA:19413"/>
        <dbReference type="Rhea" id="RHEA-COMP:9668"/>
        <dbReference type="Rhea" id="RHEA-COMP:9699"/>
        <dbReference type="ChEBI" id="CHEBI:15378"/>
        <dbReference type="ChEBI" id="CHEBI:30616"/>
        <dbReference type="ChEBI" id="CHEBI:33019"/>
        <dbReference type="ChEBI" id="CHEBI:58095"/>
        <dbReference type="ChEBI" id="CHEBI:78442"/>
        <dbReference type="ChEBI" id="CHEBI:78531"/>
        <dbReference type="ChEBI" id="CHEBI:456215"/>
        <dbReference type="EC" id="6.1.1.20"/>
    </reaction>
</comment>
<dbReference type="SUPFAM" id="SSF50249">
    <property type="entry name" value="Nucleic acid-binding proteins"/>
    <property type="match status" value="1"/>
</dbReference>
<dbReference type="SUPFAM" id="SSF54991">
    <property type="entry name" value="Anticodon-binding domain of PheRS"/>
    <property type="match status" value="1"/>
</dbReference>
<dbReference type="Gene3D" id="3.30.930.10">
    <property type="entry name" value="Bira Bifunctional Protein, Domain 2"/>
    <property type="match status" value="1"/>
</dbReference>
<evidence type="ECO:0000256" key="5">
    <source>
        <dbReference type="ARBA" id="ARBA00022555"/>
    </source>
</evidence>
<feature type="binding site" evidence="15">
    <location>
        <position position="475"/>
    </location>
    <ligand>
        <name>Mg(2+)</name>
        <dbReference type="ChEBI" id="CHEBI:18420"/>
        <note>shared with alpha subunit</note>
    </ligand>
</feature>
<gene>
    <name evidence="15" type="primary">pheT</name>
    <name evidence="20" type="ORF">COT81_00145</name>
</gene>
<dbReference type="Gene3D" id="2.40.50.140">
    <property type="entry name" value="Nucleic acid-binding proteins"/>
    <property type="match status" value="1"/>
</dbReference>
<keyword evidence="9 15" id="KW-0067">ATP-binding</keyword>
<dbReference type="InterPro" id="IPR005121">
    <property type="entry name" value="Fdx_antiC-bd"/>
</dbReference>
<evidence type="ECO:0000256" key="11">
    <source>
        <dbReference type="ARBA" id="ARBA00022884"/>
    </source>
</evidence>
<keyword evidence="6 15" id="KW-0436">Ligase</keyword>
<comment type="subunit">
    <text evidence="3 15">Tetramer of two alpha and two beta subunits.</text>
</comment>
<evidence type="ECO:0000256" key="8">
    <source>
        <dbReference type="ARBA" id="ARBA00022741"/>
    </source>
</evidence>
<feature type="binding site" evidence="15">
    <location>
        <position position="469"/>
    </location>
    <ligand>
        <name>Mg(2+)</name>
        <dbReference type="ChEBI" id="CHEBI:18420"/>
        <note>shared with alpha subunit</note>
    </ligand>
</feature>
<keyword evidence="7 15" id="KW-0479">Metal-binding</keyword>
<dbReference type="InterPro" id="IPR036690">
    <property type="entry name" value="Fdx_antiC-bd_sf"/>
</dbReference>
<dbReference type="HAMAP" id="MF_00283">
    <property type="entry name" value="Phe_tRNA_synth_beta1"/>
    <property type="match status" value="1"/>
</dbReference>
<dbReference type="Proteomes" id="UP000230935">
    <property type="component" value="Unassembled WGS sequence"/>
</dbReference>
<dbReference type="FunFam" id="3.50.40.10:FF:000001">
    <property type="entry name" value="Phenylalanine--tRNA ligase beta subunit"/>
    <property type="match status" value="1"/>
</dbReference>
<keyword evidence="5 16" id="KW-0820">tRNA-binding</keyword>
<dbReference type="InterPro" id="IPR033714">
    <property type="entry name" value="tRNA_bind_bactPheRS"/>
</dbReference>
<evidence type="ECO:0000256" key="9">
    <source>
        <dbReference type="ARBA" id="ARBA00022840"/>
    </source>
</evidence>
<dbReference type="PANTHER" id="PTHR10947:SF0">
    <property type="entry name" value="PHENYLALANINE--TRNA LIGASE BETA SUBUNIT"/>
    <property type="match status" value="1"/>
</dbReference>
<keyword evidence="10 15" id="KW-0460">Magnesium</keyword>
<sequence>MKVSLNWIKDFTSLPRINPVEVAEKITTSIVEVEGVLDWQKKLKNIVIGKVEAIRPHPQADKLQLADVTDGKKTYQVVCGGSNLREGMLCVLAKVGAEVLWHGEGDPVKLESAEIRGQKSDGMICTSAEIELEDLFPADDERVLVDLSAGKYKVGQNLADALDLSEPVLDIDNKSLTNRPDLWGHYGLARELAAVYEQKLKSYSPKTVSGPAEVKLSVHVKDKVACPRYSAVVVDGIKVKESPTKIKQRLVAAGMRPINNIVDITNYVMLELGQPMHAFDARQVHDREIVVRKANNKEAFTTLDDKTHTLSDEDLLICDSKGPIALAGIMGGANSEIQNDTTQIILESANFEKLSVRKTAARLGIRTESSARFEKGLDPAMTDVAMARAVELILDVCPGAKVVSEVVDVDNSQKDKTNISVSAEFINLRIGTEIETKKIVGVLERLGFEVKQKKNELDVMVPSWRATGDVSIPEDIVEEVARLCGYENVPRTVPQVDMEYPPQNKLRQLEWQIRDILSGVGFFEVKNYSLYGEKQIAAMRMKAEDHIKVKNELAADQDFLRTTLIPGIIQSVAANERLQKVIKVFEVGQTFNKQDGEFDAGLKGKNLPRQPMIAAIALAGKPNAFIELKGVLELIFNRLGYIGFVLEDTKQGWYKVMLGKSEIGALATFPDYMSGPLGCKSQVTAAEVDVSALIRVEAQAHAYKPLPEYPSSERDLAIVVAETVSWGKIRASVTDPLLESVEFLNSYQDDKIGVGKKSIAFRMVFRSPDRTLKAEEIDAAVAKILKILENKVKATQR</sequence>
<dbReference type="GO" id="GO:0005524">
    <property type="term" value="F:ATP binding"/>
    <property type="evidence" value="ECO:0007669"/>
    <property type="project" value="UniProtKB-UniRule"/>
</dbReference>
<dbReference type="SMART" id="SM00896">
    <property type="entry name" value="FDX-ACB"/>
    <property type="match status" value="1"/>
</dbReference>
<dbReference type="Pfam" id="PF03483">
    <property type="entry name" value="B3_4"/>
    <property type="match status" value="1"/>
</dbReference>
<dbReference type="EC" id="6.1.1.20" evidence="15"/>
<dbReference type="Gene3D" id="3.30.70.380">
    <property type="entry name" value="Ferrodoxin-fold anticodon-binding domain"/>
    <property type="match status" value="1"/>
</dbReference>
<dbReference type="PROSITE" id="PS50886">
    <property type="entry name" value="TRBD"/>
    <property type="match status" value="1"/>
</dbReference>
<evidence type="ECO:0000313" key="21">
    <source>
        <dbReference type="Proteomes" id="UP000230935"/>
    </source>
</evidence>
<evidence type="ECO:0000256" key="1">
    <source>
        <dbReference type="ARBA" id="ARBA00004496"/>
    </source>
</evidence>
<evidence type="ECO:0000256" key="2">
    <source>
        <dbReference type="ARBA" id="ARBA00008653"/>
    </source>
</evidence>
<dbReference type="Pfam" id="PF17759">
    <property type="entry name" value="tRNA_synthFbeta"/>
    <property type="match status" value="1"/>
</dbReference>
<keyword evidence="8 15" id="KW-0547">Nucleotide-binding</keyword>
<dbReference type="InterPro" id="IPR012340">
    <property type="entry name" value="NA-bd_OB-fold"/>
</dbReference>
<dbReference type="GO" id="GO:0004826">
    <property type="term" value="F:phenylalanine-tRNA ligase activity"/>
    <property type="evidence" value="ECO:0007669"/>
    <property type="project" value="UniProtKB-UniRule"/>
</dbReference>
<evidence type="ECO:0000256" key="6">
    <source>
        <dbReference type="ARBA" id="ARBA00022598"/>
    </source>
</evidence>
<organism evidence="20 21">
    <name type="scientific">Candidatus Buchananbacteria bacterium CG10_big_fil_rev_8_21_14_0_10_42_9</name>
    <dbReference type="NCBI Taxonomy" id="1974526"/>
    <lineage>
        <taxon>Bacteria</taxon>
        <taxon>Candidatus Buchananiibacteriota</taxon>
    </lineage>
</organism>
<dbReference type="SMART" id="SM00874">
    <property type="entry name" value="B5"/>
    <property type="match status" value="1"/>
</dbReference>
<dbReference type="GO" id="GO:0000287">
    <property type="term" value="F:magnesium ion binding"/>
    <property type="evidence" value="ECO:0007669"/>
    <property type="project" value="UniProtKB-UniRule"/>
</dbReference>
<comment type="subcellular location">
    <subcellularLocation>
        <location evidence="1 15">Cytoplasm</location>
    </subcellularLocation>
</comment>
<protein>
    <recommendedName>
        <fullName evidence="15">Phenylalanine--tRNA ligase beta subunit</fullName>
        <ecNumber evidence="15">6.1.1.20</ecNumber>
    </recommendedName>
    <alternativeName>
        <fullName evidence="15">Phenylalanyl-tRNA synthetase beta subunit</fullName>
        <shortName evidence="15">PheRS</shortName>
    </alternativeName>
</protein>
<dbReference type="PROSITE" id="PS51447">
    <property type="entry name" value="FDX_ACB"/>
    <property type="match status" value="1"/>
</dbReference>
<dbReference type="Pfam" id="PF03147">
    <property type="entry name" value="FDX-ACB"/>
    <property type="match status" value="1"/>
</dbReference>
<dbReference type="GO" id="GO:0009328">
    <property type="term" value="C:phenylalanine-tRNA ligase complex"/>
    <property type="evidence" value="ECO:0007669"/>
    <property type="project" value="TreeGrafter"/>
</dbReference>
<comment type="caution">
    <text evidence="20">The sequence shown here is derived from an EMBL/GenBank/DDBJ whole genome shotgun (WGS) entry which is preliminary data.</text>
</comment>
<dbReference type="PANTHER" id="PTHR10947">
    <property type="entry name" value="PHENYLALANYL-TRNA SYNTHETASE BETA CHAIN AND LEUCINE-RICH REPEAT-CONTAINING PROTEIN 47"/>
    <property type="match status" value="1"/>
</dbReference>
<feature type="binding site" evidence="15">
    <location>
        <position position="479"/>
    </location>
    <ligand>
        <name>Mg(2+)</name>
        <dbReference type="ChEBI" id="CHEBI:18420"/>
        <note>shared with alpha subunit</note>
    </ligand>
</feature>
<dbReference type="InterPro" id="IPR020825">
    <property type="entry name" value="Phe-tRNA_synthase-like_B3/B4"/>
</dbReference>
<dbReference type="InterPro" id="IPR002547">
    <property type="entry name" value="tRNA-bd_dom"/>
</dbReference>
<evidence type="ECO:0000256" key="16">
    <source>
        <dbReference type="PROSITE-ProRule" id="PRU00209"/>
    </source>
</evidence>
<dbReference type="Gene3D" id="3.50.40.10">
    <property type="entry name" value="Phenylalanyl-trna Synthetase, Chain B, domain 3"/>
    <property type="match status" value="1"/>
</dbReference>
<dbReference type="InterPro" id="IPR041616">
    <property type="entry name" value="PheRS_beta_core"/>
</dbReference>
<feature type="domain" description="TRNA-binding" evidence="17">
    <location>
        <begin position="40"/>
        <end position="159"/>
    </location>
</feature>
<proteinExistence type="inferred from homology"/>
<dbReference type="SUPFAM" id="SSF55681">
    <property type="entry name" value="Class II aaRS and biotin synthetases"/>
    <property type="match status" value="1"/>
</dbReference>
<evidence type="ECO:0000259" key="17">
    <source>
        <dbReference type="PROSITE" id="PS50886"/>
    </source>
</evidence>
<comment type="similarity">
    <text evidence="2 15">Belongs to the phenylalanyl-tRNA synthetase beta subunit family. Type 1 subfamily.</text>
</comment>
<keyword evidence="4 15" id="KW-0963">Cytoplasm</keyword>
<dbReference type="InterPro" id="IPR045864">
    <property type="entry name" value="aa-tRNA-synth_II/BPL/LPL"/>
</dbReference>
<dbReference type="PROSITE" id="PS51483">
    <property type="entry name" value="B5"/>
    <property type="match status" value="1"/>
</dbReference>
<evidence type="ECO:0000259" key="19">
    <source>
        <dbReference type="PROSITE" id="PS51483"/>
    </source>
</evidence>
<dbReference type="EMBL" id="PEZZ01000001">
    <property type="protein sequence ID" value="PIS05642.1"/>
    <property type="molecule type" value="Genomic_DNA"/>
</dbReference>
<reference evidence="21" key="1">
    <citation type="submission" date="2017-09" db="EMBL/GenBank/DDBJ databases">
        <title>Depth-based differentiation of microbial function through sediment-hosted aquifers and enrichment of novel symbionts in the deep terrestrial subsurface.</title>
        <authorList>
            <person name="Probst A.J."/>
            <person name="Ladd B."/>
            <person name="Jarett J.K."/>
            <person name="Geller-Mcgrath D.E."/>
            <person name="Sieber C.M.K."/>
            <person name="Emerson J.B."/>
            <person name="Anantharaman K."/>
            <person name="Thomas B.C."/>
            <person name="Malmstrom R."/>
            <person name="Stieglmeier M."/>
            <person name="Klingl A."/>
            <person name="Woyke T."/>
            <person name="Ryan C.M."/>
            <person name="Banfield J.F."/>
        </authorList>
    </citation>
    <scope>NUCLEOTIDE SEQUENCE [LARGE SCALE GENOMIC DNA]</scope>
</reference>
<dbReference type="InterPro" id="IPR005146">
    <property type="entry name" value="B3/B4_tRNA-bd"/>
</dbReference>
<evidence type="ECO:0000256" key="4">
    <source>
        <dbReference type="ARBA" id="ARBA00022490"/>
    </source>
</evidence>
<dbReference type="Pfam" id="PF03484">
    <property type="entry name" value="B5"/>
    <property type="match status" value="1"/>
</dbReference>
<dbReference type="InterPro" id="IPR009061">
    <property type="entry name" value="DNA-bd_dom_put_sf"/>
</dbReference>
<evidence type="ECO:0000313" key="20">
    <source>
        <dbReference type="EMBL" id="PIS05642.1"/>
    </source>
</evidence>
<dbReference type="GO" id="GO:0000049">
    <property type="term" value="F:tRNA binding"/>
    <property type="evidence" value="ECO:0007669"/>
    <property type="project" value="UniProtKB-UniRule"/>
</dbReference>
<evidence type="ECO:0000256" key="14">
    <source>
        <dbReference type="ARBA" id="ARBA00049255"/>
    </source>
</evidence>
<dbReference type="SUPFAM" id="SSF46955">
    <property type="entry name" value="Putative DNA-binding domain"/>
    <property type="match status" value="1"/>
</dbReference>
<keyword evidence="12 15" id="KW-0648">Protein biosynthesis</keyword>
<dbReference type="Pfam" id="PF01588">
    <property type="entry name" value="tRNA_bind"/>
    <property type="match status" value="1"/>
</dbReference>
<evidence type="ECO:0000256" key="3">
    <source>
        <dbReference type="ARBA" id="ARBA00011209"/>
    </source>
</evidence>
<accession>A0A2H0W2P5</accession>
<evidence type="ECO:0000256" key="15">
    <source>
        <dbReference type="HAMAP-Rule" id="MF_00283"/>
    </source>
</evidence>
<comment type="cofactor">
    <cofactor evidence="15">
        <name>Mg(2+)</name>
        <dbReference type="ChEBI" id="CHEBI:18420"/>
    </cofactor>
    <text evidence="15">Binds 2 magnesium ions per tetramer.</text>
</comment>
<evidence type="ECO:0000259" key="18">
    <source>
        <dbReference type="PROSITE" id="PS51447"/>
    </source>
</evidence>
<dbReference type="GO" id="GO:0006432">
    <property type="term" value="P:phenylalanyl-tRNA aminoacylation"/>
    <property type="evidence" value="ECO:0007669"/>
    <property type="project" value="UniProtKB-UniRule"/>
</dbReference>
<keyword evidence="13 15" id="KW-0030">Aminoacyl-tRNA synthetase</keyword>
<feature type="binding site" evidence="15">
    <location>
        <position position="478"/>
    </location>
    <ligand>
        <name>Mg(2+)</name>
        <dbReference type="ChEBI" id="CHEBI:18420"/>
        <note>shared with alpha subunit</note>
    </ligand>
</feature>
<evidence type="ECO:0000256" key="10">
    <source>
        <dbReference type="ARBA" id="ARBA00022842"/>
    </source>
</evidence>
<name>A0A2H0W2P5_9BACT</name>
<dbReference type="SMART" id="SM00873">
    <property type="entry name" value="B3_4"/>
    <property type="match status" value="1"/>
</dbReference>
<keyword evidence="11 16" id="KW-0694">RNA-binding</keyword>
<dbReference type="InterPro" id="IPR005147">
    <property type="entry name" value="tRNA_synthase_B5-dom"/>
</dbReference>
<dbReference type="InterPro" id="IPR004532">
    <property type="entry name" value="Phe-tRNA-ligase_IIc_bsu_bact"/>
</dbReference>
<feature type="domain" description="B5" evidence="19">
    <location>
        <begin position="414"/>
        <end position="491"/>
    </location>
</feature>
<dbReference type="CDD" id="cd02796">
    <property type="entry name" value="tRNA_bind_bactPheRS"/>
    <property type="match status" value="1"/>
</dbReference>
<dbReference type="AlphaFoldDB" id="A0A2H0W2P5"/>
<evidence type="ECO:0000256" key="7">
    <source>
        <dbReference type="ARBA" id="ARBA00022723"/>
    </source>
</evidence>
<dbReference type="InterPro" id="IPR045060">
    <property type="entry name" value="Phe-tRNA-ligase_IIc_bsu"/>
</dbReference>
<evidence type="ECO:0000256" key="13">
    <source>
        <dbReference type="ARBA" id="ARBA00023146"/>
    </source>
</evidence>